<keyword evidence="6" id="KW-0472">Membrane</keyword>
<gene>
    <name evidence="8" type="ORF">HGA03_09550</name>
</gene>
<feature type="transmembrane region" description="Helical" evidence="6">
    <location>
        <begin position="83"/>
        <end position="109"/>
    </location>
</feature>
<evidence type="ECO:0000256" key="1">
    <source>
        <dbReference type="ARBA" id="ARBA00000085"/>
    </source>
</evidence>
<reference evidence="8 9" key="1">
    <citation type="submission" date="2020-04" db="EMBL/GenBank/DDBJ databases">
        <title>MicrobeNet Type strains.</title>
        <authorList>
            <person name="Nicholson A.C."/>
        </authorList>
    </citation>
    <scope>NUCLEOTIDE SEQUENCE [LARGE SCALE GENOMIC DNA]</scope>
    <source>
        <strain evidence="8 9">ATCC BAA-788</strain>
    </source>
</reference>
<protein>
    <recommendedName>
        <fullName evidence="2">histidine kinase</fullName>
        <ecNumber evidence="2">2.7.13.3</ecNumber>
    </recommendedName>
</protein>
<evidence type="ECO:0000256" key="2">
    <source>
        <dbReference type="ARBA" id="ARBA00012438"/>
    </source>
</evidence>
<dbReference type="CDD" id="cd16917">
    <property type="entry name" value="HATPase_UhpB-NarQ-NarX-like"/>
    <property type="match status" value="1"/>
</dbReference>
<evidence type="ECO:0000313" key="9">
    <source>
        <dbReference type="Proteomes" id="UP000581206"/>
    </source>
</evidence>
<feature type="transmembrane region" description="Helical" evidence="6">
    <location>
        <begin position="15"/>
        <end position="39"/>
    </location>
</feature>
<keyword evidence="6" id="KW-1133">Transmembrane helix</keyword>
<proteinExistence type="predicted"/>
<dbReference type="Proteomes" id="UP000581206">
    <property type="component" value="Unassembled WGS sequence"/>
</dbReference>
<dbReference type="GO" id="GO:0004673">
    <property type="term" value="F:protein histidine kinase activity"/>
    <property type="evidence" value="ECO:0007669"/>
    <property type="project" value="UniProtKB-EC"/>
</dbReference>
<evidence type="ECO:0000256" key="6">
    <source>
        <dbReference type="SAM" id="Phobius"/>
    </source>
</evidence>
<dbReference type="InterPro" id="IPR050482">
    <property type="entry name" value="Sensor_HK_TwoCompSys"/>
</dbReference>
<accession>A0A7X6KV98</accession>
<comment type="caution">
    <text evidence="8">The sequence shown here is derived from an EMBL/GenBank/DDBJ whole genome shotgun (WGS) entry which is preliminary data.</text>
</comment>
<dbReference type="SMART" id="SM00387">
    <property type="entry name" value="HATPase_c"/>
    <property type="match status" value="1"/>
</dbReference>
<evidence type="ECO:0000313" key="8">
    <source>
        <dbReference type="EMBL" id="NKY22907.1"/>
    </source>
</evidence>
<feature type="domain" description="Histidine kinase/HSP90-like ATPase" evidence="7">
    <location>
        <begin position="286"/>
        <end position="377"/>
    </location>
</feature>
<dbReference type="PANTHER" id="PTHR24421">
    <property type="entry name" value="NITRATE/NITRITE SENSOR PROTEIN NARX-RELATED"/>
    <property type="match status" value="1"/>
</dbReference>
<dbReference type="InterPro" id="IPR036890">
    <property type="entry name" value="HATPase_C_sf"/>
</dbReference>
<keyword evidence="8" id="KW-0547">Nucleotide-binding</keyword>
<dbReference type="Pfam" id="PF02518">
    <property type="entry name" value="HATPase_c"/>
    <property type="match status" value="1"/>
</dbReference>
<dbReference type="AlphaFoldDB" id="A0A7X6KV98"/>
<dbReference type="InterPro" id="IPR003594">
    <property type="entry name" value="HATPase_dom"/>
</dbReference>
<keyword evidence="3" id="KW-0808">Transferase</keyword>
<dbReference type="EMBL" id="JAAXOX010000004">
    <property type="protein sequence ID" value="NKY22907.1"/>
    <property type="molecule type" value="Genomic_DNA"/>
</dbReference>
<dbReference type="EC" id="2.7.13.3" evidence="2"/>
<keyword evidence="9" id="KW-1185">Reference proteome</keyword>
<feature type="transmembrane region" description="Helical" evidence="6">
    <location>
        <begin position="121"/>
        <end position="139"/>
    </location>
</feature>
<evidence type="ECO:0000259" key="7">
    <source>
        <dbReference type="SMART" id="SM00387"/>
    </source>
</evidence>
<dbReference type="GO" id="GO:0005524">
    <property type="term" value="F:ATP binding"/>
    <property type="evidence" value="ECO:0007669"/>
    <property type="project" value="UniProtKB-KW"/>
</dbReference>
<evidence type="ECO:0000256" key="3">
    <source>
        <dbReference type="ARBA" id="ARBA00022679"/>
    </source>
</evidence>
<dbReference type="PANTHER" id="PTHR24421:SF10">
    <property type="entry name" value="NITRATE_NITRITE SENSOR PROTEIN NARQ"/>
    <property type="match status" value="1"/>
</dbReference>
<feature type="transmembrane region" description="Helical" evidence="6">
    <location>
        <begin position="51"/>
        <end position="71"/>
    </location>
</feature>
<dbReference type="GO" id="GO:0000160">
    <property type="term" value="P:phosphorelay signal transduction system"/>
    <property type="evidence" value="ECO:0007669"/>
    <property type="project" value="UniProtKB-KW"/>
</dbReference>
<evidence type="ECO:0000256" key="4">
    <source>
        <dbReference type="ARBA" id="ARBA00022777"/>
    </source>
</evidence>
<dbReference type="SUPFAM" id="SSF55874">
    <property type="entry name" value="ATPase domain of HSP90 chaperone/DNA topoisomerase II/histidine kinase"/>
    <property type="match status" value="1"/>
</dbReference>
<organism evidence="8 9">
    <name type="scientific">Cellulomonas denverensis</name>
    <dbReference type="NCBI Taxonomy" id="264297"/>
    <lineage>
        <taxon>Bacteria</taxon>
        <taxon>Bacillati</taxon>
        <taxon>Actinomycetota</taxon>
        <taxon>Actinomycetes</taxon>
        <taxon>Micrococcales</taxon>
        <taxon>Cellulomonadaceae</taxon>
        <taxon>Cellulomonas</taxon>
    </lineage>
</organism>
<sequence length="382" mass="40404">MRLGPQDADRADRGALLLATGSVMAVFAVGAAVQSAYVYQNQVADGSGVPVWARILANLGAVLTVLLLYGWRGAALSARGTGWLILGAGATGVLAGLCRSGLQVLLGVYRPSNLGALGTDLISAVAVAWIASVFGFTTMRSRQRLRAEMASASRGQVQIELALAALQHEEVRVRREVAEGLHGTVQQRLVLVVARLDRLADRLRRGTVEPADLALLAEARTEVETVREADVRATSRMLYPDQLEVGMVPAIRALLGRIPTSVNTRLGVAAEVRALDDPAASRLSQGERLLAVRVVEEAVSNALRHGRAGVIDVRLSREDDAVRVSIWDDGTGLGDNPGPASGTARLSDRLRLAGGELRLTSEPGDGTRLEATVPVESLRTGS</sequence>
<name>A0A7X6KV98_9CELL</name>
<keyword evidence="5" id="KW-0902">Two-component regulatory system</keyword>
<dbReference type="Gene3D" id="3.30.565.10">
    <property type="entry name" value="Histidine kinase-like ATPase, C-terminal domain"/>
    <property type="match status" value="1"/>
</dbReference>
<keyword evidence="4" id="KW-0418">Kinase</keyword>
<evidence type="ECO:0000256" key="5">
    <source>
        <dbReference type="ARBA" id="ARBA00023012"/>
    </source>
</evidence>
<keyword evidence="6" id="KW-0812">Transmembrane</keyword>
<dbReference type="RefSeq" id="WP_168630044.1">
    <property type="nucleotide sequence ID" value="NZ_BONL01000001.1"/>
</dbReference>
<comment type="catalytic activity">
    <reaction evidence="1">
        <text>ATP + protein L-histidine = ADP + protein N-phospho-L-histidine.</text>
        <dbReference type="EC" id="2.7.13.3"/>
    </reaction>
</comment>
<keyword evidence="8" id="KW-0067">ATP-binding</keyword>